<dbReference type="RefSeq" id="WP_435015233.1">
    <property type="nucleotide sequence ID" value="NZ_JBPJFI010000001.1"/>
</dbReference>
<dbReference type="SUPFAM" id="SSF46955">
    <property type="entry name" value="Putative DNA-binding domain"/>
    <property type="match status" value="1"/>
</dbReference>
<evidence type="ECO:0000313" key="3">
    <source>
        <dbReference type="Proteomes" id="UP000318103"/>
    </source>
</evidence>
<organism evidence="2 3">
    <name type="scientific">Streptomyces puniciscabiei</name>
    <dbReference type="NCBI Taxonomy" id="164348"/>
    <lineage>
        <taxon>Bacteria</taxon>
        <taxon>Bacillati</taxon>
        <taxon>Actinomycetota</taxon>
        <taxon>Actinomycetes</taxon>
        <taxon>Kitasatosporales</taxon>
        <taxon>Streptomycetaceae</taxon>
        <taxon>Streptomyces</taxon>
    </lineage>
</organism>
<keyword evidence="3" id="KW-1185">Reference proteome</keyword>
<sequence length="70" mass="8081">MRGGLVAVAVRQGQKLTVDEVCAELQIARSTFYDWRQKGRGPRCIRLPNGSLRIRRDDFENWLMDCEDPS</sequence>
<dbReference type="InterPro" id="IPR041657">
    <property type="entry name" value="HTH_17"/>
</dbReference>
<accession>A0A542UJ52</accession>
<evidence type="ECO:0000259" key="1">
    <source>
        <dbReference type="Pfam" id="PF12728"/>
    </source>
</evidence>
<dbReference type="EMBL" id="VFNX01000001">
    <property type="protein sequence ID" value="TQK99110.1"/>
    <property type="molecule type" value="Genomic_DNA"/>
</dbReference>
<dbReference type="Pfam" id="PF12728">
    <property type="entry name" value="HTH_17"/>
    <property type="match status" value="1"/>
</dbReference>
<comment type="caution">
    <text evidence="2">The sequence shown here is derived from an EMBL/GenBank/DDBJ whole genome shotgun (WGS) entry which is preliminary data.</text>
</comment>
<dbReference type="AlphaFoldDB" id="A0A542UJ52"/>
<evidence type="ECO:0000313" key="2">
    <source>
        <dbReference type="EMBL" id="TQK99110.1"/>
    </source>
</evidence>
<reference evidence="2 3" key="1">
    <citation type="submission" date="2019-06" db="EMBL/GenBank/DDBJ databases">
        <title>Sequencing the genomes of 1000 actinobacteria strains.</title>
        <authorList>
            <person name="Klenk H.-P."/>
        </authorList>
    </citation>
    <scope>NUCLEOTIDE SEQUENCE [LARGE SCALE GENOMIC DNA]</scope>
    <source>
        <strain evidence="2 3">DSM 41929</strain>
    </source>
</reference>
<dbReference type="Proteomes" id="UP000318103">
    <property type="component" value="Unassembled WGS sequence"/>
</dbReference>
<feature type="domain" description="Helix-turn-helix" evidence="1">
    <location>
        <begin position="16"/>
        <end position="64"/>
    </location>
</feature>
<gene>
    <name evidence="2" type="ORF">FB563_4165</name>
</gene>
<proteinExistence type="predicted"/>
<dbReference type="InterPro" id="IPR009061">
    <property type="entry name" value="DNA-bd_dom_put_sf"/>
</dbReference>
<protein>
    <submittedName>
        <fullName evidence="2">AlpA family transcriptional regulator</fullName>
    </submittedName>
</protein>
<name>A0A542UJ52_9ACTN</name>